<keyword evidence="4 10" id="KW-0812">Transmembrane</keyword>
<feature type="transmembrane region" description="Helical" evidence="10">
    <location>
        <begin position="280"/>
        <end position="298"/>
    </location>
</feature>
<dbReference type="GO" id="GO:0004932">
    <property type="term" value="F:mating-type factor pheromone receptor activity"/>
    <property type="evidence" value="ECO:0007669"/>
    <property type="project" value="InterPro"/>
</dbReference>
<name>A0A9P4YAI1_CRYP1</name>
<proteinExistence type="inferred from homology"/>
<evidence type="ECO:0000256" key="2">
    <source>
        <dbReference type="ARBA" id="ARBA00011085"/>
    </source>
</evidence>
<evidence type="ECO:0000256" key="7">
    <source>
        <dbReference type="ARBA" id="ARBA00023136"/>
    </source>
</evidence>
<dbReference type="Proteomes" id="UP000803844">
    <property type="component" value="Unassembled WGS sequence"/>
</dbReference>
<protein>
    <recommendedName>
        <fullName evidence="13">Pheromone a factor receptor</fullName>
    </recommendedName>
</protein>
<keyword evidence="7 10" id="KW-0472">Membrane</keyword>
<accession>A0A9P4YAI1</accession>
<dbReference type="PRINTS" id="PR00899">
    <property type="entry name" value="GPCRSTE3"/>
</dbReference>
<evidence type="ECO:0000256" key="5">
    <source>
        <dbReference type="ARBA" id="ARBA00022989"/>
    </source>
</evidence>
<dbReference type="PANTHER" id="PTHR28097">
    <property type="entry name" value="PHEROMONE A FACTOR RECEPTOR"/>
    <property type="match status" value="1"/>
</dbReference>
<keyword evidence="5 10" id="KW-1133">Transmembrane helix</keyword>
<evidence type="ECO:0000256" key="9">
    <source>
        <dbReference type="ARBA" id="ARBA00023224"/>
    </source>
</evidence>
<dbReference type="GeneID" id="63834760"/>
<dbReference type="RefSeq" id="XP_040780995.1">
    <property type="nucleotide sequence ID" value="XM_040917631.1"/>
</dbReference>
<comment type="subcellular location">
    <subcellularLocation>
        <location evidence="1">Membrane</location>
        <topology evidence="1">Multi-pass membrane protein</topology>
    </subcellularLocation>
</comment>
<keyword evidence="8" id="KW-0675">Receptor</keyword>
<keyword evidence="12" id="KW-1185">Reference proteome</keyword>
<evidence type="ECO:0000256" key="8">
    <source>
        <dbReference type="ARBA" id="ARBA00023170"/>
    </source>
</evidence>
<sequence length="328" mass="37369">GMLANIILRTIINLTAAIACWVPFRLFQKNGELAGMVMVVAVGILNFYYALNAVIWHNDDIASWPKGYGWCDIQLASFLPLETLNAAAICAVMQNISNQVSLMRASELTRRDKARKNMMQALIIIPVPVLQVVLYYFNIAKRYSISGIVGCQAVFTSTSVFLTVFVLPPPIFAVAAAYFAGLTWWRYRKIDVIARRALYNSGDFGSRARSNRTKRKLYFMALTIIAPYCPMQLIFLFNNIKLGMPWSKPYDFAQLHGPGWDQIDYMVNLSLSQMVRSHMYINYIAALEVVVFFIYFGCTQEAYEMYRKYLRTLGIGKIFAGLSERWPP</sequence>
<evidence type="ECO:0000313" key="11">
    <source>
        <dbReference type="EMBL" id="KAF3770034.1"/>
    </source>
</evidence>
<feature type="transmembrane region" description="Helical" evidence="10">
    <location>
        <begin position="33"/>
        <end position="55"/>
    </location>
</feature>
<dbReference type="Pfam" id="PF02076">
    <property type="entry name" value="STE3"/>
    <property type="match status" value="1"/>
</dbReference>
<comment type="similarity">
    <text evidence="2">Belongs to the G-protein coupled receptor 4 family.</text>
</comment>
<dbReference type="EMBL" id="MU032344">
    <property type="protein sequence ID" value="KAF3770034.1"/>
    <property type="molecule type" value="Genomic_DNA"/>
</dbReference>
<dbReference type="InterPro" id="IPR001499">
    <property type="entry name" value="GPCR_STE3"/>
</dbReference>
<reference evidence="11" key="1">
    <citation type="journal article" date="2020" name="Phytopathology">
        <title>Genome sequence of the chestnut blight fungus Cryphonectria parasitica EP155: A fundamental resource for an archetypical invasive plant pathogen.</title>
        <authorList>
            <person name="Crouch J.A."/>
            <person name="Dawe A."/>
            <person name="Aerts A."/>
            <person name="Barry K."/>
            <person name="Churchill A.C.L."/>
            <person name="Grimwood J."/>
            <person name="Hillman B."/>
            <person name="Milgroom M.G."/>
            <person name="Pangilinan J."/>
            <person name="Smith M."/>
            <person name="Salamov A."/>
            <person name="Schmutz J."/>
            <person name="Yadav J."/>
            <person name="Grigoriev I.V."/>
            <person name="Nuss D."/>
        </authorList>
    </citation>
    <scope>NUCLEOTIDE SEQUENCE</scope>
    <source>
        <strain evidence="11">EP155</strain>
    </source>
</reference>
<comment type="caution">
    <text evidence="11">The sequence shown here is derived from an EMBL/GenBank/DDBJ whole genome shotgun (WGS) entry which is preliminary data.</text>
</comment>
<feature type="transmembrane region" description="Helical" evidence="10">
    <location>
        <begin position="6"/>
        <end position="26"/>
    </location>
</feature>
<evidence type="ECO:0000256" key="1">
    <source>
        <dbReference type="ARBA" id="ARBA00004141"/>
    </source>
</evidence>
<keyword evidence="3" id="KW-0589">Pheromone response</keyword>
<dbReference type="PANTHER" id="PTHR28097:SF1">
    <property type="entry name" value="PHEROMONE A FACTOR RECEPTOR"/>
    <property type="match status" value="1"/>
</dbReference>
<feature type="transmembrane region" description="Helical" evidence="10">
    <location>
        <begin position="118"/>
        <end position="139"/>
    </location>
</feature>
<evidence type="ECO:0000313" key="12">
    <source>
        <dbReference type="Proteomes" id="UP000803844"/>
    </source>
</evidence>
<dbReference type="OrthoDB" id="2874149at2759"/>
<organism evidence="11 12">
    <name type="scientific">Cryphonectria parasitica (strain ATCC 38755 / EP155)</name>
    <dbReference type="NCBI Taxonomy" id="660469"/>
    <lineage>
        <taxon>Eukaryota</taxon>
        <taxon>Fungi</taxon>
        <taxon>Dikarya</taxon>
        <taxon>Ascomycota</taxon>
        <taxon>Pezizomycotina</taxon>
        <taxon>Sordariomycetes</taxon>
        <taxon>Sordariomycetidae</taxon>
        <taxon>Diaporthales</taxon>
        <taxon>Cryphonectriaceae</taxon>
        <taxon>Cryphonectria-Endothia species complex</taxon>
        <taxon>Cryphonectria</taxon>
    </lineage>
</organism>
<feature type="transmembrane region" description="Helical" evidence="10">
    <location>
        <begin position="217"/>
        <end position="237"/>
    </location>
</feature>
<evidence type="ECO:0000256" key="3">
    <source>
        <dbReference type="ARBA" id="ARBA00022507"/>
    </source>
</evidence>
<keyword evidence="6" id="KW-0297">G-protein coupled receptor</keyword>
<feature type="non-terminal residue" evidence="11">
    <location>
        <position position="328"/>
    </location>
</feature>
<keyword evidence="9" id="KW-0807">Transducer</keyword>
<feature type="non-terminal residue" evidence="11">
    <location>
        <position position="1"/>
    </location>
</feature>
<dbReference type="AlphaFoldDB" id="A0A9P4YAI1"/>
<dbReference type="GO" id="GO:0005886">
    <property type="term" value="C:plasma membrane"/>
    <property type="evidence" value="ECO:0007669"/>
    <property type="project" value="TreeGrafter"/>
</dbReference>
<evidence type="ECO:0008006" key="13">
    <source>
        <dbReference type="Google" id="ProtNLM"/>
    </source>
</evidence>
<feature type="transmembrane region" description="Helical" evidence="10">
    <location>
        <begin position="159"/>
        <end position="185"/>
    </location>
</feature>
<gene>
    <name evidence="11" type="ORF">M406DRAFT_26403</name>
</gene>
<evidence type="ECO:0000256" key="6">
    <source>
        <dbReference type="ARBA" id="ARBA00023040"/>
    </source>
</evidence>
<evidence type="ECO:0000256" key="4">
    <source>
        <dbReference type="ARBA" id="ARBA00022692"/>
    </source>
</evidence>
<dbReference type="GO" id="GO:0000750">
    <property type="term" value="P:pheromone-dependent signal transduction involved in conjugation with cellular fusion"/>
    <property type="evidence" value="ECO:0007669"/>
    <property type="project" value="TreeGrafter"/>
</dbReference>
<evidence type="ECO:0000256" key="10">
    <source>
        <dbReference type="SAM" id="Phobius"/>
    </source>
</evidence>